<feature type="domain" description="DUF302" evidence="1">
    <location>
        <begin position="36"/>
        <end position="97"/>
    </location>
</feature>
<dbReference type="AlphaFoldDB" id="A0AAU0UKD4"/>
<dbReference type="InterPro" id="IPR016796">
    <property type="entry name" value="UCP021774"/>
</dbReference>
<keyword evidence="3" id="KW-1185">Reference proteome</keyword>
<dbReference type="SUPFAM" id="SSF103247">
    <property type="entry name" value="TT1751-like"/>
    <property type="match status" value="1"/>
</dbReference>
<dbReference type="Gene3D" id="3.30.310.70">
    <property type="entry name" value="TT1751-like domain"/>
    <property type="match status" value="1"/>
</dbReference>
<name>A0AAU0UKD4_9FIRM</name>
<proteinExistence type="predicted"/>
<evidence type="ECO:0000259" key="1">
    <source>
        <dbReference type="Pfam" id="PF03625"/>
    </source>
</evidence>
<protein>
    <submittedName>
        <fullName evidence="2">DUF302 domain-containing protein</fullName>
    </submittedName>
</protein>
<dbReference type="Proteomes" id="UP001329915">
    <property type="component" value="Chromosome"/>
</dbReference>
<dbReference type="RefSeq" id="WP_366923641.1">
    <property type="nucleotide sequence ID" value="NZ_CP121694.1"/>
</dbReference>
<accession>A0AAU0UKD4</accession>
<evidence type="ECO:0000313" key="2">
    <source>
        <dbReference type="EMBL" id="WRO20760.1"/>
    </source>
</evidence>
<dbReference type="PIRSF" id="PIRSF021774">
    <property type="entry name" value="UCP021774"/>
    <property type="match status" value="1"/>
</dbReference>
<evidence type="ECO:0000313" key="3">
    <source>
        <dbReference type="Proteomes" id="UP001329915"/>
    </source>
</evidence>
<gene>
    <name evidence="2" type="ORF">MFMK1_000550</name>
</gene>
<dbReference type="InterPro" id="IPR035923">
    <property type="entry name" value="TT1751-like_sf"/>
</dbReference>
<dbReference type="Pfam" id="PF03625">
    <property type="entry name" value="DUF302"/>
    <property type="match status" value="1"/>
</dbReference>
<dbReference type="PANTHER" id="PTHR38342:SF1">
    <property type="entry name" value="SLR5037 PROTEIN"/>
    <property type="match status" value="1"/>
</dbReference>
<dbReference type="KEGG" id="dbc:MFMK1_000550"/>
<organism evidence="2 3">
    <name type="scientific">Metallumcola ferriviriculae</name>
    <dbReference type="NCBI Taxonomy" id="3039180"/>
    <lineage>
        <taxon>Bacteria</taxon>
        <taxon>Bacillati</taxon>
        <taxon>Bacillota</taxon>
        <taxon>Clostridia</taxon>
        <taxon>Neomoorellales</taxon>
        <taxon>Desulfitibacteraceae</taxon>
        <taxon>Metallumcola</taxon>
    </lineage>
</organism>
<dbReference type="PANTHER" id="PTHR38342">
    <property type="entry name" value="SLR5037 PROTEIN"/>
    <property type="match status" value="1"/>
</dbReference>
<dbReference type="CDD" id="cd14797">
    <property type="entry name" value="DUF302"/>
    <property type="match status" value="1"/>
</dbReference>
<dbReference type="EMBL" id="CP121694">
    <property type="protein sequence ID" value="WRO20760.1"/>
    <property type="molecule type" value="Genomic_DNA"/>
</dbReference>
<dbReference type="InterPro" id="IPR005180">
    <property type="entry name" value="DUF302"/>
</dbReference>
<sequence>MNFDYALVTKKSLEQAVDDVKEALKELKFGTLWELDVPSKLKEKGVDFKGKARILEVCNPHKAKAVLEKDMNVIYFLPCKVVVYEDQGEVRLGMVRPTVFMEMLESEGLQDFAREVEETIKTALHKAQ</sequence>
<reference evidence="2 3" key="1">
    <citation type="submission" date="2023-04" db="EMBL/GenBank/DDBJ databases">
        <authorList>
            <person name="Hsu D."/>
        </authorList>
    </citation>
    <scope>NUCLEOTIDE SEQUENCE [LARGE SCALE GENOMIC DNA]</scope>
    <source>
        <strain evidence="2 3">MK1</strain>
    </source>
</reference>